<accession>A0A0N0U5M7</accession>
<dbReference type="OrthoDB" id="7699238at2759"/>
<dbReference type="AlphaFoldDB" id="A0A0N0U5M7"/>
<proteinExistence type="predicted"/>
<feature type="chain" id="PRO_5005859892" evidence="2">
    <location>
        <begin position="25"/>
        <end position="267"/>
    </location>
</feature>
<protein>
    <submittedName>
        <fullName evidence="3">Uncharacterized protein</fullName>
    </submittedName>
</protein>
<evidence type="ECO:0000313" key="4">
    <source>
        <dbReference type="Proteomes" id="UP000053105"/>
    </source>
</evidence>
<dbReference type="STRING" id="166423.A0A0N0U5M7"/>
<evidence type="ECO:0000256" key="2">
    <source>
        <dbReference type="SAM" id="SignalP"/>
    </source>
</evidence>
<feature type="signal peptide" evidence="2">
    <location>
        <begin position="1"/>
        <end position="24"/>
    </location>
</feature>
<keyword evidence="1" id="KW-0175">Coiled coil</keyword>
<dbReference type="EMBL" id="KQ435783">
    <property type="protein sequence ID" value="KOX74732.1"/>
    <property type="molecule type" value="Genomic_DNA"/>
</dbReference>
<reference evidence="3 4" key="1">
    <citation type="submission" date="2015-07" db="EMBL/GenBank/DDBJ databases">
        <title>The genome of Melipona quadrifasciata.</title>
        <authorList>
            <person name="Pan H."/>
            <person name="Kapheim K."/>
        </authorList>
    </citation>
    <scope>NUCLEOTIDE SEQUENCE [LARGE SCALE GENOMIC DNA]</scope>
    <source>
        <strain evidence="3">0111107301</strain>
        <tissue evidence="3">Whole body</tissue>
    </source>
</reference>
<keyword evidence="4" id="KW-1185">Reference proteome</keyword>
<evidence type="ECO:0000313" key="3">
    <source>
        <dbReference type="EMBL" id="KOX74732.1"/>
    </source>
</evidence>
<gene>
    <name evidence="3" type="ORF">WN51_13167</name>
</gene>
<sequence length="267" mass="28276">MLFKNVSFLLQILVAFALAGIVELKSSSKREKKSVTILGPSGYDFFGVAPIFSTGSWPSTSFGSALWNPTDVPDIPLTQVQAQATHNVALQALRDPVSGTPSVAYPPDVLKAIQQAKEANQNVNWAQHKVAEAKQAAVVQQKVALAKEAAAREAAARSQEISSAAEAEARSSAKQLVALQQRLASLKDAVAAAQRVAAAREAAAAAAIQRNAAATAAELQKQDVDKQISQSEQEAKEKDIIAAKENAVANAVQLAALQKSTHHPWTR</sequence>
<keyword evidence="2" id="KW-0732">Signal</keyword>
<evidence type="ECO:0000256" key="1">
    <source>
        <dbReference type="SAM" id="Coils"/>
    </source>
</evidence>
<dbReference type="Proteomes" id="UP000053105">
    <property type="component" value="Unassembled WGS sequence"/>
</dbReference>
<organism evidence="3 4">
    <name type="scientific">Melipona quadrifasciata</name>
    <dbReference type="NCBI Taxonomy" id="166423"/>
    <lineage>
        <taxon>Eukaryota</taxon>
        <taxon>Metazoa</taxon>
        <taxon>Ecdysozoa</taxon>
        <taxon>Arthropoda</taxon>
        <taxon>Hexapoda</taxon>
        <taxon>Insecta</taxon>
        <taxon>Pterygota</taxon>
        <taxon>Neoptera</taxon>
        <taxon>Endopterygota</taxon>
        <taxon>Hymenoptera</taxon>
        <taxon>Apocrita</taxon>
        <taxon>Aculeata</taxon>
        <taxon>Apoidea</taxon>
        <taxon>Anthophila</taxon>
        <taxon>Apidae</taxon>
        <taxon>Melipona</taxon>
    </lineage>
</organism>
<feature type="coiled-coil region" evidence="1">
    <location>
        <begin position="169"/>
        <end position="234"/>
    </location>
</feature>
<name>A0A0N0U5M7_9HYME</name>